<protein>
    <submittedName>
        <fullName evidence="1">Uncharacterized protein</fullName>
    </submittedName>
</protein>
<dbReference type="Proteomes" id="UP000002009">
    <property type="component" value="Chromosome 6"/>
</dbReference>
<organism evidence="1 2">
    <name type="scientific">Micromonas commoda (strain RCC299 / NOUM17 / CCMP2709)</name>
    <name type="common">Picoplanktonic green alga</name>
    <dbReference type="NCBI Taxonomy" id="296587"/>
    <lineage>
        <taxon>Eukaryota</taxon>
        <taxon>Viridiplantae</taxon>
        <taxon>Chlorophyta</taxon>
        <taxon>Mamiellophyceae</taxon>
        <taxon>Mamiellales</taxon>
        <taxon>Mamiellaceae</taxon>
        <taxon>Micromonas</taxon>
    </lineage>
</organism>
<evidence type="ECO:0000313" key="1">
    <source>
        <dbReference type="EMBL" id="ACO64023.1"/>
    </source>
</evidence>
<name>C1E7Q4_MICCC</name>
<dbReference type="RefSeq" id="XP_002502765.1">
    <property type="nucleotide sequence ID" value="XM_002502719.1"/>
</dbReference>
<sequence>MRRRVRRLEGRKKRRKSDKKIPRFEDIFAKKAANPWFAVLGLEFPRDATQAVTKSDSVSDLGISSLETCGEKIWGCASDASDASDGLSRAPGLDWHSNRKSKCRGVVILGTNNARYAHSRRILTHARHRLTNMTTAAIARRAFAAGLLSPATFRPALAASDHRTRAMGVVTDHNLGKNLDDAIHKAERAREDIWFREHDLDALRDLYKKARKQARHWKMEGESVKTDAAELSELKELVNGKLDQATMERLIDWKHHQ</sequence>
<proteinExistence type="predicted"/>
<dbReference type="EMBL" id="CP001327">
    <property type="protein sequence ID" value="ACO64023.1"/>
    <property type="molecule type" value="Genomic_DNA"/>
</dbReference>
<dbReference type="AlphaFoldDB" id="C1E7Q4"/>
<evidence type="ECO:0000313" key="2">
    <source>
        <dbReference type="Proteomes" id="UP000002009"/>
    </source>
</evidence>
<accession>C1E7Q4</accession>
<dbReference type="InParanoid" id="C1E7Q4"/>
<dbReference type="GeneID" id="8244402"/>
<gene>
    <name evidence="1" type="ORF">MICPUN_59099</name>
</gene>
<keyword evidence="2" id="KW-1185">Reference proteome</keyword>
<dbReference type="KEGG" id="mis:MICPUN_59099"/>
<reference evidence="1 2" key="1">
    <citation type="journal article" date="2009" name="Science">
        <title>Green evolution and dynamic adaptations revealed by genomes of the marine picoeukaryotes Micromonas.</title>
        <authorList>
            <person name="Worden A.Z."/>
            <person name="Lee J.H."/>
            <person name="Mock T."/>
            <person name="Rouze P."/>
            <person name="Simmons M.P."/>
            <person name="Aerts A.L."/>
            <person name="Allen A.E."/>
            <person name="Cuvelier M.L."/>
            <person name="Derelle E."/>
            <person name="Everett M.V."/>
            <person name="Foulon E."/>
            <person name="Grimwood J."/>
            <person name="Gundlach H."/>
            <person name="Henrissat B."/>
            <person name="Napoli C."/>
            <person name="McDonald S.M."/>
            <person name="Parker M.S."/>
            <person name="Rombauts S."/>
            <person name="Salamov A."/>
            <person name="Von Dassow P."/>
            <person name="Badger J.H."/>
            <person name="Coutinho P.M."/>
            <person name="Demir E."/>
            <person name="Dubchak I."/>
            <person name="Gentemann C."/>
            <person name="Eikrem W."/>
            <person name="Gready J.E."/>
            <person name="John U."/>
            <person name="Lanier W."/>
            <person name="Lindquist E.A."/>
            <person name="Lucas S."/>
            <person name="Mayer K.F."/>
            <person name="Moreau H."/>
            <person name="Not F."/>
            <person name="Otillar R."/>
            <person name="Panaud O."/>
            <person name="Pangilinan J."/>
            <person name="Paulsen I."/>
            <person name="Piegu B."/>
            <person name="Poliakov A."/>
            <person name="Robbens S."/>
            <person name="Schmutz J."/>
            <person name="Toulza E."/>
            <person name="Wyss T."/>
            <person name="Zelensky A."/>
            <person name="Zhou K."/>
            <person name="Armbrust E.V."/>
            <person name="Bhattacharya D."/>
            <person name="Goodenough U.W."/>
            <person name="Van de Peer Y."/>
            <person name="Grigoriev I.V."/>
        </authorList>
    </citation>
    <scope>NUCLEOTIDE SEQUENCE [LARGE SCALE GENOMIC DNA]</scope>
    <source>
        <strain evidence="2">RCC299 / NOUM17</strain>
    </source>
</reference>